<dbReference type="InterPro" id="IPR001969">
    <property type="entry name" value="Aspartic_peptidase_AS"/>
</dbReference>
<dbReference type="InterPro" id="IPR033121">
    <property type="entry name" value="PEPTIDASE_A1"/>
</dbReference>
<dbReference type="SUPFAM" id="SSF50630">
    <property type="entry name" value="Acid proteases"/>
    <property type="match status" value="1"/>
</dbReference>
<dbReference type="GO" id="GO:0006508">
    <property type="term" value="P:proteolysis"/>
    <property type="evidence" value="ECO:0007669"/>
    <property type="project" value="UniProtKB-KW"/>
</dbReference>
<accession>A0A0C3MIV2</accession>
<dbReference type="PRINTS" id="PR00792">
    <property type="entry name" value="PEPSIN"/>
</dbReference>
<dbReference type="EMBL" id="KN822947">
    <property type="protein sequence ID" value="KIO33612.1"/>
    <property type="molecule type" value="Genomic_DNA"/>
</dbReference>
<dbReference type="PANTHER" id="PTHR47966">
    <property type="entry name" value="BETA-SITE APP-CLEAVING ENZYME, ISOFORM A-RELATED"/>
    <property type="match status" value="1"/>
</dbReference>
<name>A0A0C3MIV2_9AGAM</name>
<sequence length="509" mass="54051">MKQPTQALGLAFAITATLAAATNADARTLATIAGKALVPLNHDPTFDDLSVSRLLNGVLSRWGIPFKLEVKLPPLVPGGKTSKAIQAHKRHRNHRRLLGGLIGGIASPVTNLLNNVIADPLFGSNVVKARSDDSDSEWYGTLSFGSPLQDIKLNFDTGSSDLFLFAPTCTSCSLSNHTAFVPSKSKTYRNSTSSWSIGYGDGSGASGYTSFDTTSITSSNVRDGALQLNNFLFALATSVSSPSWATSETSGLVGLAQDRLARMSNGRTIFSALVSERKLERDVLGIRLVKKERGEAHRVGVTVDGGGGAYTFGYVEERWIVGGEAGLTWTDVTSSNYWGLPMDDVQMGGKSVLDSKTPRRAILDTGTSLIITSTALAASIHTHIPDAYQSQSGGIWIIPCNQPSAPGGPVAQKPSSSSLPNLVNNSATSSVFFVVAGRRFGVPLQDLAWKPLDSDGFWCVSGVQGGVEGFTILGAMFIKNHYVALRYNDKQGESLSVGIGDRTDVEVMV</sequence>
<feature type="chain" id="PRO_5002166994" description="Peptidase A1 domain-containing protein" evidence="5">
    <location>
        <begin position="20"/>
        <end position="509"/>
    </location>
</feature>
<dbReference type="Pfam" id="PF00026">
    <property type="entry name" value="Asp"/>
    <property type="match status" value="1"/>
</dbReference>
<reference evidence="7 8" key="1">
    <citation type="submission" date="2014-04" db="EMBL/GenBank/DDBJ databases">
        <authorList>
            <consortium name="DOE Joint Genome Institute"/>
            <person name="Kuo A."/>
            <person name="Girlanda M."/>
            <person name="Perotto S."/>
            <person name="Kohler A."/>
            <person name="Nagy L.G."/>
            <person name="Floudas D."/>
            <person name="Copeland A."/>
            <person name="Barry K.W."/>
            <person name="Cichocki N."/>
            <person name="Veneault-Fourrey C."/>
            <person name="LaButti K."/>
            <person name="Lindquist E.A."/>
            <person name="Lipzen A."/>
            <person name="Lundell T."/>
            <person name="Morin E."/>
            <person name="Murat C."/>
            <person name="Sun H."/>
            <person name="Tunlid A."/>
            <person name="Henrissat B."/>
            <person name="Grigoriev I.V."/>
            <person name="Hibbett D.S."/>
            <person name="Martin F."/>
            <person name="Nordberg H.P."/>
            <person name="Cantor M.N."/>
            <person name="Hua S.X."/>
        </authorList>
    </citation>
    <scope>NUCLEOTIDE SEQUENCE [LARGE SCALE GENOMIC DNA]</scope>
    <source>
        <strain evidence="7 8">MUT 4182</strain>
    </source>
</reference>
<dbReference type="STRING" id="1051891.A0A0C3MIV2"/>
<feature type="active site" evidence="3">
    <location>
        <position position="156"/>
    </location>
</feature>
<evidence type="ECO:0000256" key="5">
    <source>
        <dbReference type="SAM" id="SignalP"/>
    </source>
</evidence>
<dbReference type="InterPro" id="IPR001461">
    <property type="entry name" value="Aspartic_peptidase_A1"/>
</dbReference>
<proteinExistence type="inferred from homology"/>
<feature type="signal peptide" evidence="5">
    <location>
        <begin position="1"/>
        <end position="19"/>
    </location>
</feature>
<reference evidence="8" key="2">
    <citation type="submission" date="2015-01" db="EMBL/GenBank/DDBJ databases">
        <title>Evolutionary Origins and Diversification of the Mycorrhizal Mutualists.</title>
        <authorList>
            <consortium name="DOE Joint Genome Institute"/>
            <consortium name="Mycorrhizal Genomics Consortium"/>
            <person name="Kohler A."/>
            <person name="Kuo A."/>
            <person name="Nagy L.G."/>
            <person name="Floudas D."/>
            <person name="Copeland A."/>
            <person name="Barry K.W."/>
            <person name="Cichocki N."/>
            <person name="Veneault-Fourrey C."/>
            <person name="LaButti K."/>
            <person name="Lindquist E.A."/>
            <person name="Lipzen A."/>
            <person name="Lundell T."/>
            <person name="Morin E."/>
            <person name="Murat C."/>
            <person name="Riley R."/>
            <person name="Ohm R."/>
            <person name="Sun H."/>
            <person name="Tunlid A."/>
            <person name="Henrissat B."/>
            <person name="Grigoriev I.V."/>
            <person name="Hibbett D.S."/>
            <person name="Martin F."/>
        </authorList>
    </citation>
    <scope>NUCLEOTIDE SEQUENCE [LARGE SCALE GENOMIC DNA]</scope>
    <source>
        <strain evidence="8">MUT 4182</strain>
    </source>
</reference>
<keyword evidence="4" id="KW-0378">Hydrolase</keyword>
<feature type="domain" description="Peptidase A1" evidence="6">
    <location>
        <begin position="138"/>
        <end position="500"/>
    </location>
</feature>
<organism evidence="7 8">
    <name type="scientific">Tulasnella calospora MUT 4182</name>
    <dbReference type="NCBI Taxonomy" id="1051891"/>
    <lineage>
        <taxon>Eukaryota</taxon>
        <taxon>Fungi</taxon>
        <taxon>Dikarya</taxon>
        <taxon>Basidiomycota</taxon>
        <taxon>Agaricomycotina</taxon>
        <taxon>Agaricomycetes</taxon>
        <taxon>Cantharellales</taxon>
        <taxon>Tulasnellaceae</taxon>
        <taxon>Tulasnella</taxon>
    </lineage>
</organism>
<dbReference type="InterPro" id="IPR021109">
    <property type="entry name" value="Peptidase_aspartic_dom_sf"/>
</dbReference>
<evidence type="ECO:0000256" key="2">
    <source>
        <dbReference type="ARBA" id="ARBA00022750"/>
    </source>
</evidence>
<evidence type="ECO:0000256" key="4">
    <source>
        <dbReference type="RuleBase" id="RU000454"/>
    </source>
</evidence>
<evidence type="ECO:0000259" key="6">
    <source>
        <dbReference type="PROSITE" id="PS51767"/>
    </source>
</evidence>
<dbReference type="HOGENOM" id="CLU_013253_0_2_1"/>
<comment type="similarity">
    <text evidence="1 4">Belongs to the peptidase A1 family.</text>
</comment>
<dbReference type="Proteomes" id="UP000054248">
    <property type="component" value="Unassembled WGS sequence"/>
</dbReference>
<dbReference type="OrthoDB" id="2747330at2759"/>
<dbReference type="InterPro" id="IPR034164">
    <property type="entry name" value="Pepsin-like_dom"/>
</dbReference>
<keyword evidence="2 4" id="KW-0064">Aspartyl protease</keyword>
<dbReference type="PROSITE" id="PS51767">
    <property type="entry name" value="PEPTIDASE_A1"/>
    <property type="match status" value="1"/>
</dbReference>
<keyword evidence="8" id="KW-1185">Reference proteome</keyword>
<feature type="active site" evidence="3">
    <location>
        <position position="364"/>
    </location>
</feature>
<keyword evidence="4" id="KW-0645">Protease</keyword>
<protein>
    <recommendedName>
        <fullName evidence="6">Peptidase A1 domain-containing protein</fullName>
    </recommendedName>
</protein>
<dbReference type="PANTHER" id="PTHR47966:SF6">
    <property type="entry name" value="PEPTIDASE A1 DOMAIN-CONTAINING PROTEIN"/>
    <property type="match status" value="1"/>
</dbReference>
<evidence type="ECO:0000256" key="1">
    <source>
        <dbReference type="ARBA" id="ARBA00007447"/>
    </source>
</evidence>
<dbReference type="AlphaFoldDB" id="A0A0C3MIV2"/>
<dbReference type="CDD" id="cd05471">
    <property type="entry name" value="pepsin_like"/>
    <property type="match status" value="1"/>
</dbReference>
<dbReference type="GO" id="GO:0004190">
    <property type="term" value="F:aspartic-type endopeptidase activity"/>
    <property type="evidence" value="ECO:0007669"/>
    <property type="project" value="UniProtKB-KW"/>
</dbReference>
<evidence type="ECO:0000313" key="8">
    <source>
        <dbReference type="Proteomes" id="UP000054248"/>
    </source>
</evidence>
<evidence type="ECO:0000313" key="7">
    <source>
        <dbReference type="EMBL" id="KIO33612.1"/>
    </source>
</evidence>
<dbReference type="PROSITE" id="PS00141">
    <property type="entry name" value="ASP_PROTEASE"/>
    <property type="match status" value="1"/>
</dbReference>
<gene>
    <name evidence="7" type="ORF">M407DRAFT_231761</name>
</gene>
<dbReference type="Gene3D" id="2.40.70.10">
    <property type="entry name" value="Acid Proteases"/>
    <property type="match status" value="2"/>
</dbReference>
<evidence type="ECO:0000256" key="3">
    <source>
        <dbReference type="PIRSR" id="PIRSR601461-1"/>
    </source>
</evidence>
<keyword evidence="5" id="KW-0732">Signal</keyword>